<evidence type="ECO:0000313" key="3">
    <source>
        <dbReference type="EMBL" id="EGE00441.1"/>
    </source>
</evidence>
<organism evidence="3 4">
    <name type="scientific">Trichophyton tonsurans (strain CBS 112818)</name>
    <name type="common">Scalp ringworm fungus</name>
    <dbReference type="NCBI Taxonomy" id="647933"/>
    <lineage>
        <taxon>Eukaryota</taxon>
        <taxon>Fungi</taxon>
        <taxon>Dikarya</taxon>
        <taxon>Ascomycota</taxon>
        <taxon>Pezizomycotina</taxon>
        <taxon>Eurotiomycetes</taxon>
        <taxon>Eurotiomycetidae</taxon>
        <taxon>Onygenales</taxon>
        <taxon>Arthrodermataceae</taxon>
        <taxon>Trichophyton</taxon>
    </lineage>
</organism>
<protein>
    <submittedName>
        <fullName evidence="3">Uncharacterized protein</fullName>
    </submittedName>
</protein>
<feature type="transmembrane region" description="Helical" evidence="2">
    <location>
        <begin position="91"/>
        <end position="110"/>
    </location>
</feature>
<dbReference type="Proteomes" id="UP000009172">
    <property type="component" value="Unassembled WGS sequence"/>
</dbReference>
<dbReference type="EMBL" id="GG698540">
    <property type="protein sequence ID" value="EGE00441.1"/>
    <property type="molecule type" value="Genomic_DNA"/>
</dbReference>
<keyword evidence="2" id="KW-0812">Transmembrane</keyword>
<evidence type="ECO:0000313" key="4">
    <source>
        <dbReference type="Proteomes" id="UP000009172"/>
    </source>
</evidence>
<dbReference type="AlphaFoldDB" id="F2SA41"/>
<proteinExistence type="predicted"/>
<reference evidence="4" key="1">
    <citation type="journal article" date="2012" name="MBio">
        <title>Comparative genome analysis of Trichophyton rubrum and related dermatophytes reveals candidate genes involved in infection.</title>
        <authorList>
            <person name="Martinez D.A."/>
            <person name="Oliver B.G."/>
            <person name="Graeser Y."/>
            <person name="Goldberg J.M."/>
            <person name="Li W."/>
            <person name="Martinez-Rossi N.M."/>
            <person name="Monod M."/>
            <person name="Shelest E."/>
            <person name="Barton R.C."/>
            <person name="Birch E."/>
            <person name="Brakhage A.A."/>
            <person name="Chen Z."/>
            <person name="Gurr S.J."/>
            <person name="Heiman D."/>
            <person name="Heitman J."/>
            <person name="Kosti I."/>
            <person name="Rossi A."/>
            <person name="Saif S."/>
            <person name="Samalova M."/>
            <person name="Saunders C.W."/>
            <person name="Shea T."/>
            <person name="Summerbell R.C."/>
            <person name="Xu J."/>
            <person name="Young S."/>
            <person name="Zeng Q."/>
            <person name="Birren B.W."/>
            <person name="Cuomo C.A."/>
            <person name="White T.C."/>
        </authorList>
    </citation>
    <scope>NUCLEOTIDE SEQUENCE [LARGE SCALE GENOMIC DNA]</scope>
    <source>
        <strain evidence="4">CBS 112818</strain>
    </source>
</reference>
<accession>F2SA41</accession>
<feature type="transmembrane region" description="Helical" evidence="2">
    <location>
        <begin position="116"/>
        <end position="132"/>
    </location>
</feature>
<keyword evidence="4" id="KW-1185">Reference proteome</keyword>
<keyword evidence="2" id="KW-0472">Membrane</keyword>
<name>F2SA41_TRIT1</name>
<dbReference type="HOGENOM" id="CLU_1778805_0_0_1"/>
<sequence length="146" mass="16036">MHCYNQLQMANPRPIYSQKHGDDPQDQIGSMGSTPTGIATPQPDPSDKRVPGIMPSFFAQVGAGSILLQTLPLPPPPVYDLLLPPPPPPPLLLLLLLLLLLIPCLLPLVLPIIPQGSIVVMMVWLLLGILASRPERHSSRKYYRML</sequence>
<gene>
    <name evidence="3" type="ORF">TESG_07718</name>
</gene>
<evidence type="ECO:0000256" key="1">
    <source>
        <dbReference type="SAM" id="MobiDB-lite"/>
    </source>
</evidence>
<feature type="region of interest" description="Disordered" evidence="1">
    <location>
        <begin position="13"/>
        <end position="49"/>
    </location>
</feature>
<evidence type="ECO:0000256" key="2">
    <source>
        <dbReference type="SAM" id="Phobius"/>
    </source>
</evidence>
<feature type="compositionally biased region" description="Polar residues" evidence="1">
    <location>
        <begin position="27"/>
        <end position="39"/>
    </location>
</feature>
<keyword evidence="2" id="KW-1133">Transmembrane helix</keyword>